<feature type="domain" description="Ig-like" evidence="1">
    <location>
        <begin position="500"/>
        <end position="583"/>
    </location>
</feature>
<dbReference type="PANTHER" id="PTHR46182">
    <property type="entry name" value="FI19480P1"/>
    <property type="match status" value="1"/>
</dbReference>
<comment type="caution">
    <text evidence="2">The sequence shown here is derived from an EMBL/GenBank/DDBJ whole genome shotgun (WGS) entry which is preliminary data.</text>
</comment>
<dbReference type="InterPro" id="IPR029865">
    <property type="entry name" value="KIAA0319-like"/>
</dbReference>
<dbReference type="Gene3D" id="2.60.40.10">
    <property type="entry name" value="Immunoglobulins"/>
    <property type="match status" value="6"/>
</dbReference>
<name>A0A087S3U4_9ARCH</name>
<dbReference type="InterPro" id="IPR013783">
    <property type="entry name" value="Ig-like_fold"/>
</dbReference>
<dbReference type="PANTHER" id="PTHR46182:SF2">
    <property type="entry name" value="FI19480P1"/>
    <property type="match status" value="1"/>
</dbReference>
<dbReference type="GO" id="GO:0016020">
    <property type="term" value="C:membrane"/>
    <property type="evidence" value="ECO:0007669"/>
    <property type="project" value="TreeGrafter"/>
</dbReference>
<dbReference type="AlphaFoldDB" id="A0A087S3U4"/>
<sequence length="698" mass="75065">MKSYILLSVIFALVFVGAISDSFAESVDVVENKMVTLVGEGYDADNEDLVFHWTQIYGDPVILSSNSVPEPTFMAPDVKNGEIKVLTFELTVTDPLGASSSDTVEVIVNPENHIPTIDAGRDKVALQSINAMSIFPTAHDADGDVLTYKWKQTGGQQIDLSRDNTKHITIQPIYLDFSNFEPLTFEVTVNDGFGGTASDSVNVYLFSNLIDNKRITVDVEPIQTVFEGEKVSIRATGQTLDGSDIRYTWVQLIGPSANLSSFVGQEIEFIAPSVGDREKILSFQVTGYSPGNGWANALAMVKVLPSNGSPIADAGPDQNTAENVLVKLEGTGTDPDGDQLKYSWAQKSGIPIDFYERASFSIYFFAPQITSDSESLIFELTVTDPHGNSDSDDVVVTITDRNSSPNAVAGPDKRVISGSDVTIIGSGSDADGDELTFSWKQLSGEMVDYDKSGKSLNFEAPEVLPSESKRLSFQLTVTDTADQKGFDQVIVFVSPENGAPTATVSDDRVVYENTLVDIMCSGTDPDGDILTFTWSSSSNAQFSDSLSGQTTVTTPNVIKDSKITLTCTVSDGTLSASDSLTLTVKNTLNQDIIADAGDDRIVNENVRISLDGTGSGDPENQPLTFSWTQVSGEPVQLSSSSSMTPSFTSPTVANNEIKVLVFELKVFDDNGREAFDTVKITVDPINSTPEATASAKQS</sequence>
<reference evidence="2 3" key="1">
    <citation type="submission" date="2014-06" db="EMBL/GenBank/DDBJ databases">
        <authorList>
            <person name="Ngugi D.K."/>
            <person name="Blom J."/>
            <person name="Alam I."/>
            <person name="Rashid M."/>
            <person name="Baalawi W."/>
            <person name="Zhang G."/>
            <person name="Hikmawan T."/>
            <person name="Guan Y."/>
            <person name="Antunes A."/>
            <person name="Siam R."/>
            <person name="El-Dorry H."/>
            <person name="Bajic V."/>
            <person name="Stingl U."/>
        </authorList>
    </citation>
    <scope>NUCLEOTIDE SEQUENCE [LARGE SCALE GENOMIC DNA]</scope>
    <source>
        <strain evidence="2">SCGC AAA799-P11</strain>
    </source>
</reference>
<keyword evidence="3" id="KW-1185">Reference proteome</keyword>
<gene>
    <name evidence="2" type="ORF">AAA799P11_00145</name>
</gene>
<evidence type="ECO:0000259" key="1">
    <source>
        <dbReference type="PROSITE" id="PS50835"/>
    </source>
</evidence>
<evidence type="ECO:0000313" key="3">
    <source>
        <dbReference type="Proteomes" id="UP000029387"/>
    </source>
</evidence>
<dbReference type="EMBL" id="JOSZ01000001">
    <property type="protein sequence ID" value="KFM20398.1"/>
    <property type="molecule type" value="Genomic_DNA"/>
</dbReference>
<proteinExistence type="predicted"/>
<organism evidence="2 3">
    <name type="scientific">Marine Group I thaumarchaeote SCGC AAA799-P11</name>
    <dbReference type="NCBI Taxonomy" id="1502295"/>
    <lineage>
        <taxon>Archaea</taxon>
        <taxon>Nitrososphaerota</taxon>
        <taxon>Marine Group I</taxon>
    </lineage>
</organism>
<dbReference type="Pfam" id="PF22352">
    <property type="entry name" value="K319L-like_PKD"/>
    <property type="match status" value="5"/>
</dbReference>
<accession>A0A087S3U4</accession>
<protein>
    <submittedName>
        <fullName evidence="2">Peptidase m36 family protein</fullName>
    </submittedName>
</protein>
<evidence type="ECO:0000313" key="2">
    <source>
        <dbReference type="EMBL" id="KFM20398.1"/>
    </source>
</evidence>
<dbReference type="PROSITE" id="PS50835">
    <property type="entry name" value="IG_LIKE"/>
    <property type="match status" value="1"/>
</dbReference>
<dbReference type="GO" id="GO:0031410">
    <property type="term" value="C:cytoplasmic vesicle"/>
    <property type="evidence" value="ECO:0007669"/>
    <property type="project" value="TreeGrafter"/>
</dbReference>
<dbReference type="InterPro" id="IPR007110">
    <property type="entry name" value="Ig-like_dom"/>
</dbReference>
<dbReference type="Proteomes" id="UP000029387">
    <property type="component" value="Unassembled WGS sequence"/>
</dbReference>
<dbReference type="PATRIC" id="fig|1502295.3.peg.145"/>